<name>A0A1G7GTE0_9FLAO</name>
<organism evidence="3 4">
    <name type="scientific">Cellulophaga baltica</name>
    <dbReference type="NCBI Taxonomy" id="76594"/>
    <lineage>
        <taxon>Bacteria</taxon>
        <taxon>Pseudomonadati</taxon>
        <taxon>Bacteroidota</taxon>
        <taxon>Flavobacteriia</taxon>
        <taxon>Flavobacteriales</taxon>
        <taxon>Flavobacteriaceae</taxon>
        <taxon>Cellulophaga</taxon>
    </lineage>
</organism>
<dbReference type="RefSeq" id="WP_074538239.1">
    <property type="nucleotide sequence ID" value="NZ_FNBD01000005.1"/>
</dbReference>
<dbReference type="PROSITE" id="PS50164">
    <property type="entry name" value="GIY_YIG"/>
    <property type="match status" value="1"/>
</dbReference>
<dbReference type="InterPro" id="IPR000305">
    <property type="entry name" value="GIY-YIG_endonuc"/>
</dbReference>
<reference evidence="4" key="1">
    <citation type="submission" date="2016-10" db="EMBL/GenBank/DDBJ databases">
        <authorList>
            <person name="Varghese N."/>
            <person name="Submissions S."/>
        </authorList>
    </citation>
    <scope>NUCLEOTIDE SEQUENCE [LARGE SCALE GENOMIC DNA]</scope>
    <source>
        <strain evidence="4">DSM 24729</strain>
    </source>
</reference>
<keyword evidence="3" id="KW-0540">Nuclease</keyword>
<keyword evidence="3" id="KW-0378">Hydrolase</keyword>
<feature type="domain" description="GIY-YIG" evidence="2">
    <location>
        <begin position="2"/>
        <end position="79"/>
    </location>
</feature>
<dbReference type="Pfam" id="PF01541">
    <property type="entry name" value="GIY-YIG"/>
    <property type="match status" value="1"/>
</dbReference>
<gene>
    <name evidence="3" type="ORF">SAMN04487992_10547</name>
</gene>
<dbReference type="PANTHER" id="PTHR34477:SF5">
    <property type="entry name" value="BSL5627 PROTEIN"/>
    <property type="match status" value="1"/>
</dbReference>
<evidence type="ECO:0000259" key="2">
    <source>
        <dbReference type="PROSITE" id="PS50164"/>
    </source>
</evidence>
<sequence>MKPGFVYILANKNNTTLYVGVTSNLLQRIERHKTKFYSKSFSARYNTNKLVYYEAFQDIGAAIAREKQLKAGSRAKKIALIEKENPDWEDLIKQATDCFGKSASQ</sequence>
<dbReference type="AlphaFoldDB" id="A0A1G7GTE0"/>
<dbReference type="EMBL" id="FNBD01000005">
    <property type="protein sequence ID" value="SDE91405.1"/>
    <property type="molecule type" value="Genomic_DNA"/>
</dbReference>
<proteinExistence type="inferred from homology"/>
<dbReference type="GO" id="GO:0004519">
    <property type="term" value="F:endonuclease activity"/>
    <property type="evidence" value="ECO:0007669"/>
    <property type="project" value="UniProtKB-KW"/>
</dbReference>
<dbReference type="InterPro" id="IPR050190">
    <property type="entry name" value="UPF0213_domain"/>
</dbReference>
<keyword evidence="4" id="KW-1185">Reference proteome</keyword>
<dbReference type="InterPro" id="IPR035901">
    <property type="entry name" value="GIY-YIG_endonuc_sf"/>
</dbReference>
<dbReference type="SUPFAM" id="SSF82771">
    <property type="entry name" value="GIY-YIG endonuclease"/>
    <property type="match status" value="1"/>
</dbReference>
<keyword evidence="3" id="KW-0255">Endonuclease</keyword>
<evidence type="ECO:0000313" key="4">
    <source>
        <dbReference type="Proteomes" id="UP000182114"/>
    </source>
</evidence>
<accession>A0A1G7GTE0</accession>
<dbReference type="Proteomes" id="UP000182114">
    <property type="component" value="Unassembled WGS sequence"/>
</dbReference>
<dbReference type="Gene3D" id="3.40.1440.10">
    <property type="entry name" value="GIY-YIG endonuclease"/>
    <property type="match status" value="1"/>
</dbReference>
<evidence type="ECO:0000256" key="1">
    <source>
        <dbReference type="ARBA" id="ARBA00007435"/>
    </source>
</evidence>
<evidence type="ECO:0000313" key="3">
    <source>
        <dbReference type="EMBL" id="SDE91405.1"/>
    </source>
</evidence>
<protein>
    <submittedName>
        <fullName evidence="3">Putative endonuclease</fullName>
    </submittedName>
</protein>
<dbReference type="eggNOG" id="COG2827">
    <property type="taxonomic scope" value="Bacteria"/>
</dbReference>
<dbReference type="CDD" id="cd10448">
    <property type="entry name" value="GIY-YIG_unchar_3"/>
    <property type="match status" value="1"/>
</dbReference>
<dbReference type="PANTHER" id="PTHR34477">
    <property type="entry name" value="UPF0213 PROTEIN YHBQ"/>
    <property type="match status" value="1"/>
</dbReference>
<comment type="similarity">
    <text evidence="1">Belongs to the UPF0213 family.</text>
</comment>